<reference evidence="2 3" key="1">
    <citation type="journal article" date="2019" name="Sci. Rep.">
        <title>Orb-weaving spider Araneus ventricosus genome elucidates the spidroin gene catalogue.</title>
        <authorList>
            <person name="Kono N."/>
            <person name="Nakamura H."/>
            <person name="Ohtoshi R."/>
            <person name="Moran D.A.P."/>
            <person name="Shinohara A."/>
            <person name="Yoshida Y."/>
            <person name="Fujiwara M."/>
            <person name="Mori M."/>
            <person name="Tomita M."/>
            <person name="Arakawa K."/>
        </authorList>
    </citation>
    <scope>NUCLEOTIDE SEQUENCE [LARGE SCALE GENOMIC DNA]</scope>
</reference>
<evidence type="ECO:0000313" key="3">
    <source>
        <dbReference type="Proteomes" id="UP000499080"/>
    </source>
</evidence>
<accession>A0A4Y2GVG1</accession>
<protein>
    <submittedName>
        <fullName evidence="2">Uncharacterized protein</fullName>
    </submittedName>
</protein>
<feature type="coiled-coil region" evidence="1">
    <location>
        <begin position="133"/>
        <end position="160"/>
    </location>
</feature>
<dbReference type="AlphaFoldDB" id="A0A4Y2GVG1"/>
<evidence type="ECO:0000256" key="1">
    <source>
        <dbReference type="SAM" id="Coils"/>
    </source>
</evidence>
<evidence type="ECO:0000313" key="2">
    <source>
        <dbReference type="EMBL" id="GBM56859.1"/>
    </source>
</evidence>
<organism evidence="2 3">
    <name type="scientific">Araneus ventricosus</name>
    <name type="common">Orbweaver spider</name>
    <name type="synonym">Epeira ventricosa</name>
    <dbReference type="NCBI Taxonomy" id="182803"/>
    <lineage>
        <taxon>Eukaryota</taxon>
        <taxon>Metazoa</taxon>
        <taxon>Ecdysozoa</taxon>
        <taxon>Arthropoda</taxon>
        <taxon>Chelicerata</taxon>
        <taxon>Arachnida</taxon>
        <taxon>Araneae</taxon>
        <taxon>Araneomorphae</taxon>
        <taxon>Entelegynae</taxon>
        <taxon>Araneoidea</taxon>
        <taxon>Araneidae</taxon>
        <taxon>Araneus</taxon>
    </lineage>
</organism>
<keyword evidence="1" id="KW-0175">Coiled coil</keyword>
<gene>
    <name evidence="2" type="ORF">AVEN_227361_1</name>
</gene>
<comment type="caution">
    <text evidence="2">The sequence shown here is derived from an EMBL/GenBank/DDBJ whole genome shotgun (WGS) entry which is preliminary data.</text>
</comment>
<dbReference type="Proteomes" id="UP000499080">
    <property type="component" value="Unassembled WGS sequence"/>
</dbReference>
<sequence>MKNFTNFLKQSKFDLCDTFHDEFNEFRFPLEKLSYSEQKVCTTSWVDYIVTSKDVSKLLYIMIEVYTQDHTTSWEDESEVEIFVKETLPNPNEAINDVKESFTLLLLMLYFRVQYKSSVALQNQTKRFAHSAAQLFIRELNDLKQQSKEITQQQQKEKTQTTFKISNWKRPLMLMLGAWVFFKVASKKIYTH</sequence>
<proteinExistence type="predicted"/>
<dbReference type="EMBL" id="BGPR01001566">
    <property type="protein sequence ID" value="GBM56859.1"/>
    <property type="molecule type" value="Genomic_DNA"/>
</dbReference>
<name>A0A4Y2GVG1_ARAVE</name>
<keyword evidence="3" id="KW-1185">Reference proteome</keyword>